<reference evidence="2" key="2">
    <citation type="journal article" date="2024" name="Plant">
        <title>Genomic evolution and insights into agronomic trait innovations of Sesamum species.</title>
        <authorList>
            <person name="Miao H."/>
            <person name="Wang L."/>
            <person name="Qu L."/>
            <person name="Liu H."/>
            <person name="Sun Y."/>
            <person name="Le M."/>
            <person name="Wang Q."/>
            <person name="Wei S."/>
            <person name="Zheng Y."/>
            <person name="Lin W."/>
            <person name="Duan Y."/>
            <person name="Cao H."/>
            <person name="Xiong S."/>
            <person name="Wang X."/>
            <person name="Wei L."/>
            <person name="Li C."/>
            <person name="Ma Q."/>
            <person name="Ju M."/>
            <person name="Zhao R."/>
            <person name="Li G."/>
            <person name="Mu C."/>
            <person name="Tian Q."/>
            <person name="Mei H."/>
            <person name="Zhang T."/>
            <person name="Gao T."/>
            <person name="Zhang H."/>
        </authorList>
    </citation>
    <scope>NUCLEOTIDE SEQUENCE</scope>
    <source>
        <strain evidence="2">G02</strain>
    </source>
</reference>
<dbReference type="InterPro" id="IPR013103">
    <property type="entry name" value="RVT_2"/>
</dbReference>
<dbReference type="EMBL" id="JACGWJ010000008">
    <property type="protein sequence ID" value="KAL0404372.1"/>
    <property type="molecule type" value="Genomic_DNA"/>
</dbReference>
<sequence length="118" mass="13958">MVYLQESEFNIEAENDPEIFSQAMRSMESNLRYDAMEEEMNSITFNEVRDLVELLDGNVERHKVRLVAKRFTQREVIDYTETYSPTSKKDSLRTIMVLVAHFNMDLHQMNVKITFLNS</sequence>
<protein>
    <recommendedName>
        <fullName evidence="1">Reverse transcriptase Ty1/copia-type domain-containing protein</fullName>
    </recommendedName>
</protein>
<accession>A0AAW2TI54</accession>
<evidence type="ECO:0000259" key="1">
    <source>
        <dbReference type="Pfam" id="PF07727"/>
    </source>
</evidence>
<proteinExistence type="predicted"/>
<dbReference type="Pfam" id="PF07727">
    <property type="entry name" value="RVT_2"/>
    <property type="match status" value="1"/>
</dbReference>
<feature type="domain" description="Reverse transcriptase Ty1/copia-type" evidence="1">
    <location>
        <begin position="59"/>
        <end position="117"/>
    </location>
</feature>
<dbReference type="AlphaFoldDB" id="A0AAW2TI54"/>
<evidence type="ECO:0000313" key="2">
    <source>
        <dbReference type="EMBL" id="KAL0404372.1"/>
    </source>
</evidence>
<gene>
    <name evidence="2" type="ORF">Sradi_2078000</name>
</gene>
<name>A0AAW2TI54_SESRA</name>
<organism evidence="2">
    <name type="scientific">Sesamum radiatum</name>
    <name type="common">Black benniseed</name>
    <dbReference type="NCBI Taxonomy" id="300843"/>
    <lineage>
        <taxon>Eukaryota</taxon>
        <taxon>Viridiplantae</taxon>
        <taxon>Streptophyta</taxon>
        <taxon>Embryophyta</taxon>
        <taxon>Tracheophyta</taxon>
        <taxon>Spermatophyta</taxon>
        <taxon>Magnoliopsida</taxon>
        <taxon>eudicotyledons</taxon>
        <taxon>Gunneridae</taxon>
        <taxon>Pentapetalae</taxon>
        <taxon>asterids</taxon>
        <taxon>lamiids</taxon>
        <taxon>Lamiales</taxon>
        <taxon>Pedaliaceae</taxon>
        <taxon>Sesamum</taxon>
    </lineage>
</organism>
<comment type="caution">
    <text evidence="2">The sequence shown here is derived from an EMBL/GenBank/DDBJ whole genome shotgun (WGS) entry which is preliminary data.</text>
</comment>
<reference evidence="2" key="1">
    <citation type="submission" date="2020-06" db="EMBL/GenBank/DDBJ databases">
        <authorList>
            <person name="Li T."/>
            <person name="Hu X."/>
            <person name="Zhang T."/>
            <person name="Song X."/>
            <person name="Zhang H."/>
            <person name="Dai N."/>
            <person name="Sheng W."/>
            <person name="Hou X."/>
            <person name="Wei L."/>
        </authorList>
    </citation>
    <scope>NUCLEOTIDE SEQUENCE</scope>
    <source>
        <strain evidence="2">G02</strain>
        <tissue evidence="2">Leaf</tissue>
    </source>
</reference>